<proteinExistence type="predicted"/>
<dbReference type="InterPro" id="IPR003599">
    <property type="entry name" value="Ig_sub"/>
</dbReference>
<accession>A0A8S3WH54</accession>
<comment type="caution">
    <text evidence="3">The sequence shown here is derived from an EMBL/GenBank/DDBJ whole genome shotgun (WGS) entry which is preliminary data.</text>
</comment>
<reference evidence="3" key="1">
    <citation type="submission" date="2021-04" db="EMBL/GenBank/DDBJ databases">
        <authorList>
            <person name="Tunstrom K."/>
        </authorList>
    </citation>
    <scope>NUCLEOTIDE SEQUENCE</scope>
</reference>
<dbReference type="SMART" id="SM00408">
    <property type="entry name" value="IGc2"/>
    <property type="match status" value="3"/>
</dbReference>
<dbReference type="OrthoDB" id="6085115at2759"/>
<sequence>MHRRQSEDYDVLSDAAVDDEAQNDGDGGNDADEEPEVSAVILTQPSHYNVTIGRSVRLECKISPADGAVFQWTKNGSMYFFGTMKAQEQDVSSYMQDDRISIPANSTDLLIRDVTLNDSNSYKCEVLQTNKASVEHTLDILEAPKIIKFTASENGQVVEGCDLLLTCIAGGSPPPQIIWSRDTGNGNERLQEKDGEFSINSFFIRKVKPSDAGKYYCYAFNGLGNKQSELTVAVRSKPRVQVHKTVINSAVNVEAVLQCSVHDAAPAHIRWYKDGVLIEDTSSQFTVSTHGHHSNLSVIPMNDQDFGTFTCEADNELGKHNKSIELVQSPVVEGLDVDGPKLSWTIHSHQPLEQIELQLRQMNGDGEWKTLSVPVPEMRTHEYEIIFPLTDQDLEPGKYEATVKVKNNNSWSQHSQPAVVDIDAQPQFIQHASVYRGSNAHSIRPTILSALTTTIMYLLVRML</sequence>
<organism evidence="3 4">
    <name type="scientific">Parnassius apollo</name>
    <name type="common">Apollo butterfly</name>
    <name type="synonym">Papilio apollo</name>
    <dbReference type="NCBI Taxonomy" id="110799"/>
    <lineage>
        <taxon>Eukaryota</taxon>
        <taxon>Metazoa</taxon>
        <taxon>Ecdysozoa</taxon>
        <taxon>Arthropoda</taxon>
        <taxon>Hexapoda</taxon>
        <taxon>Insecta</taxon>
        <taxon>Pterygota</taxon>
        <taxon>Neoptera</taxon>
        <taxon>Endopterygota</taxon>
        <taxon>Lepidoptera</taxon>
        <taxon>Glossata</taxon>
        <taxon>Ditrysia</taxon>
        <taxon>Papilionoidea</taxon>
        <taxon>Papilionidae</taxon>
        <taxon>Parnassiinae</taxon>
        <taxon>Parnassini</taxon>
        <taxon>Parnassius</taxon>
        <taxon>Parnassius</taxon>
    </lineage>
</organism>
<evidence type="ECO:0000259" key="2">
    <source>
        <dbReference type="PROSITE" id="PS50835"/>
    </source>
</evidence>
<name>A0A8S3WH54_PARAO</name>
<dbReference type="InterPro" id="IPR007110">
    <property type="entry name" value="Ig-like_dom"/>
</dbReference>
<gene>
    <name evidence="3" type="ORF">PAPOLLO_LOCUS6421</name>
</gene>
<evidence type="ECO:0000256" key="1">
    <source>
        <dbReference type="SAM" id="MobiDB-lite"/>
    </source>
</evidence>
<feature type="compositionally biased region" description="Acidic residues" evidence="1">
    <location>
        <begin position="8"/>
        <end position="33"/>
    </location>
</feature>
<feature type="domain" description="Ig-like" evidence="2">
    <location>
        <begin position="238"/>
        <end position="325"/>
    </location>
</feature>
<feature type="domain" description="Ig-like" evidence="2">
    <location>
        <begin position="35"/>
        <end position="135"/>
    </location>
</feature>
<dbReference type="EMBL" id="CAJQZP010000419">
    <property type="protein sequence ID" value="CAG4960781.1"/>
    <property type="molecule type" value="Genomic_DNA"/>
</dbReference>
<evidence type="ECO:0000313" key="4">
    <source>
        <dbReference type="Proteomes" id="UP000691718"/>
    </source>
</evidence>
<dbReference type="Pfam" id="PF13927">
    <property type="entry name" value="Ig_3"/>
    <property type="match status" value="3"/>
</dbReference>
<protein>
    <submittedName>
        <fullName evidence="3">(apollo) hypothetical protein</fullName>
    </submittedName>
</protein>
<keyword evidence="4" id="KW-1185">Reference proteome</keyword>
<dbReference type="SMART" id="SM00409">
    <property type="entry name" value="IG"/>
    <property type="match status" value="3"/>
</dbReference>
<dbReference type="Proteomes" id="UP000691718">
    <property type="component" value="Unassembled WGS sequence"/>
</dbReference>
<feature type="domain" description="Ig-like" evidence="2">
    <location>
        <begin position="144"/>
        <end position="233"/>
    </location>
</feature>
<evidence type="ECO:0000313" key="3">
    <source>
        <dbReference type="EMBL" id="CAG4960781.1"/>
    </source>
</evidence>
<dbReference type="PANTHER" id="PTHR46013:SF7">
    <property type="entry name" value="IG-LIKE DOMAIN-CONTAINING PROTEIN"/>
    <property type="match status" value="1"/>
</dbReference>
<dbReference type="PROSITE" id="PS50835">
    <property type="entry name" value="IG_LIKE"/>
    <property type="match status" value="3"/>
</dbReference>
<dbReference type="PANTHER" id="PTHR46013">
    <property type="entry name" value="VASCULAR CELL ADHESION MOLECULE 1"/>
    <property type="match status" value="1"/>
</dbReference>
<feature type="region of interest" description="Disordered" evidence="1">
    <location>
        <begin position="1"/>
        <end position="33"/>
    </location>
</feature>
<dbReference type="InterPro" id="IPR003598">
    <property type="entry name" value="Ig_sub2"/>
</dbReference>
<dbReference type="InterPro" id="IPR003961">
    <property type="entry name" value="FN3_dom"/>
</dbReference>
<dbReference type="AlphaFoldDB" id="A0A8S3WH54"/>
<dbReference type="CDD" id="cd00063">
    <property type="entry name" value="FN3"/>
    <property type="match status" value="1"/>
</dbReference>
<dbReference type="GO" id="GO:0009653">
    <property type="term" value="P:anatomical structure morphogenesis"/>
    <property type="evidence" value="ECO:0007669"/>
    <property type="project" value="UniProtKB-ARBA"/>
</dbReference>
<dbReference type="GO" id="GO:0030154">
    <property type="term" value="P:cell differentiation"/>
    <property type="evidence" value="ECO:0007669"/>
    <property type="project" value="UniProtKB-ARBA"/>
</dbReference>
<dbReference type="CDD" id="cd00096">
    <property type="entry name" value="Ig"/>
    <property type="match status" value="2"/>
</dbReference>